<comment type="caution">
    <text evidence="5">The sequence shown here is derived from an EMBL/GenBank/DDBJ whole genome shotgun (WGS) entry which is preliminary data.</text>
</comment>
<dbReference type="InterPro" id="IPR025997">
    <property type="entry name" value="SBP_2_dom"/>
</dbReference>
<dbReference type="Gene3D" id="3.40.50.2300">
    <property type="match status" value="2"/>
</dbReference>
<dbReference type="InterPro" id="IPR050555">
    <property type="entry name" value="Bact_Solute-Bind_Prot2"/>
</dbReference>
<keyword evidence="5" id="KW-0813">Transport</keyword>
<feature type="signal peptide" evidence="3">
    <location>
        <begin position="1"/>
        <end position="23"/>
    </location>
</feature>
<evidence type="ECO:0000256" key="3">
    <source>
        <dbReference type="SAM" id="SignalP"/>
    </source>
</evidence>
<evidence type="ECO:0000313" key="5">
    <source>
        <dbReference type="EMBL" id="MDQ0323720.1"/>
    </source>
</evidence>
<gene>
    <name evidence="5" type="ORF">QO002_005927</name>
</gene>
<keyword evidence="5" id="KW-0762">Sugar transport</keyword>
<dbReference type="SUPFAM" id="SSF53822">
    <property type="entry name" value="Periplasmic binding protein-like I"/>
    <property type="match status" value="1"/>
</dbReference>
<evidence type="ECO:0000256" key="1">
    <source>
        <dbReference type="ARBA" id="ARBA00004418"/>
    </source>
</evidence>
<dbReference type="Pfam" id="PF13407">
    <property type="entry name" value="Peripla_BP_4"/>
    <property type="match status" value="1"/>
</dbReference>
<dbReference type="PANTHER" id="PTHR30036">
    <property type="entry name" value="D-XYLOSE-BINDING PERIPLASMIC PROTEIN"/>
    <property type="match status" value="1"/>
</dbReference>
<feature type="domain" description="Periplasmic binding protein" evidence="4">
    <location>
        <begin position="32"/>
        <end position="292"/>
    </location>
</feature>
<dbReference type="PROSITE" id="PS51257">
    <property type="entry name" value="PROKAR_LIPOPROTEIN"/>
    <property type="match status" value="1"/>
</dbReference>
<keyword evidence="6" id="KW-1185">Reference proteome</keyword>
<dbReference type="EMBL" id="JAUSVF010000004">
    <property type="protein sequence ID" value="MDQ0323720.1"/>
    <property type="molecule type" value="Genomic_DNA"/>
</dbReference>
<dbReference type="InterPro" id="IPR028082">
    <property type="entry name" value="Peripla_BP_I"/>
</dbReference>
<comment type="subcellular location">
    <subcellularLocation>
        <location evidence="1">Periplasm</location>
    </subcellularLocation>
</comment>
<organism evidence="5 6">
    <name type="scientific">Pararhizobium capsulatum DSM 1112</name>
    <dbReference type="NCBI Taxonomy" id="1121113"/>
    <lineage>
        <taxon>Bacteria</taxon>
        <taxon>Pseudomonadati</taxon>
        <taxon>Pseudomonadota</taxon>
        <taxon>Alphaproteobacteria</taxon>
        <taxon>Hyphomicrobiales</taxon>
        <taxon>Rhizobiaceae</taxon>
        <taxon>Rhizobium/Agrobacterium group</taxon>
        <taxon>Pararhizobium</taxon>
    </lineage>
</organism>
<evidence type="ECO:0000259" key="4">
    <source>
        <dbReference type="Pfam" id="PF13407"/>
    </source>
</evidence>
<feature type="chain" id="PRO_5045370519" evidence="3">
    <location>
        <begin position="24"/>
        <end position="326"/>
    </location>
</feature>
<comment type="similarity">
    <text evidence="2">Belongs to the bacterial solute-binding protein 2 family.</text>
</comment>
<evidence type="ECO:0000313" key="6">
    <source>
        <dbReference type="Proteomes" id="UP001230207"/>
    </source>
</evidence>
<dbReference type="RefSeq" id="WP_307236455.1">
    <property type="nucleotide sequence ID" value="NZ_JAUSVF010000004.1"/>
</dbReference>
<sequence length="326" mass="35454">MVKKSLAALALGIACLAAGTTLAQEKPKFVYLTQTGIDNSFWQSIKKGMDDACTQFEADCQLIFTTPNGDLQKHLQNLDTVVEQGVDGIVTVIVNDDLYDEAVKKAIDKGIPVITANVDDSQGAAGNARNAFVGQNLFEAGYVLMKGLYAKIPADQPVHALLGLSRPGESWAEMRIGGAKKFLEEAKAAEPTRQIDYEVIDSSNDISVTASRICQYLQGKPETNAYVDAGFWGAGAGECLRDLGIKPGQLHMAMFDLVPVVIDEMKKGYVDITIDQQPYYQGYLPILQLAMMKKFGLSAFDVNTGKAVVEPKDLEQVEKFMSLGVR</sequence>
<protein>
    <submittedName>
        <fullName evidence="5">Simple sugar transport system substrate-binding protein</fullName>
    </submittedName>
</protein>
<keyword evidence="3" id="KW-0732">Signal</keyword>
<evidence type="ECO:0000256" key="2">
    <source>
        <dbReference type="ARBA" id="ARBA00007639"/>
    </source>
</evidence>
<dbReference type="Proteomes" id="UP001230207">
    <property type="component" value="Unassembled WGS sequence"/>
</dbReference>
<dbReference type="PANTHER" id="PTHR30036:SF7">
    <property type="entry name" value="ABC TRANSPORTER PERIPLASMIC-BINDING PROTEIN YPHF"/>
    <property type="match status" value="1"/>
</dbReference>
<reference evidence="5 6" key="1">
    <citation type="submission" date="2023-07" db="EMBL/GenBank/DDBJ databases">
        <title>Genomic Encyclopedia of Type Strains, Phase IV (KMG-IV): sequencing the most valuable type-strain genomes for metagenomic binning, comparative biology and taxonomic classification.</title>
        <authorList>
            <person name="Goeker M."/>
        </authorList>
    </citation>
    <scope>NUCLEOTIDE SEQUENCE [LARGE SCALE GENOMIC DNA]</scope>
    <source>
        <strain evidence="5 6">DSM 1112</strain>
    </source>
</reference>
<dbReference type="CDD" id="cd19965">
    <property type="entry name" value="PBP1_ABC_sugar_binding-like"/>
    <property type="match status" value="1"/>
</dbReference>
<proteinExistence type="inferred from homology"/>
<accession>A0ABU0C223</accession>
<name>A0ABU0C223_9HYPH</name>